<reference evidence="1 2" key="1">
    <citation type="submission" date="2016-09" db="EMBL/GenBank/DDBJ databases">
        <title>Rhizobium oryziradicis sp. nov., isolated from the root of rice.</title>
        <authorList>
            <person name="Zhao J."/>
            <person name="Zhang X."/>
        </authorList>
    </citation>
    <scope>NUCLEOTIDE SEQUENCE [LARGE SCALE GENOMIC DNA]</scope>
    <source>
        <strain evidence="1 2">N19</strain>
    </source>
</reference>
<evidence type="ECO:0000313" key="2">
    <source>
        <dbReference type="Proteomes" id="UP000186894"/>
    </source>
</evidence>
<organism evidence="1 2">
    <name type="scientific">Rhizobium oryziradicis</name>
    <dbReference type="NCBI Taxonomy" id="1867956"/>
    <lineage>
        <taxon>Bacteria</taxon>
        <taxon>Pseudomonadati</taxon>
        <taxon>Pseudomonadota</taxon>
        <taxon>Alphaproteobacteria</taxon>
        <taxon>Hyphomicrobiales</taxon>
        <taxon>Rhizobiaceae</taxon>
        <taxon>Rhizobium/Agrobacterium group</taxon>
        <taxon>Rhizobium</taxon>
    </lineage>
</organism>
<keyword evidence="2" id="KW-1185">Reference proteome</keyword>
<evidence type="ECO:0000313" key="1">
    <source>
        <dbReference type="EMBL" id="OLP42445.1"/>
    </source>
</evidence>
<name>A0A1Q8ZKQ8_9HYPH</name>
<dbReference type="Proteomes" id="UP000186894">
    <property type="component" value="Unassembled WGS sequence"/>
</dbReference>
<protein>
    <submittedName>
        <fullName evidence="1">Uncharacterized protein</fullName>
    </submittedName>
</protein>
<proteinExistence type="predicted"/>
<gene>
    <name evidence="1" type="ORF">BJF95_13500</name>
</gene>
<dbReference type="EMBL" id="MKIM01000033">
    <property type="protein sequence ID" value="OLP42445.1"/>
    <property type="molecule type" value="Genomic_DNA"/>
</dbReference>
<accession>A0A1Q8ZKQ8</accession>
<comment type="caution">
    <text evidence="1">The sequence shown here is derived from an EMBL/GenBank/DDBJ whole genome shotgun (WGS) entry which is preliminary data.</text>
</comment>
<sequence length="87" mass="9662">MVLLENVVEIFDLSDPDPTPAVGKFQDDVHRLKPGEIGTALVDNDAVRHPFVLIVFLQKRRAATRSRRLAISGANLTTHRFNVARSA</sequence>
<dbReference type="AlphaFoldDB" id="A0A1Q8ZKQ8"/>